<proteinExistence type="inferred from homology"/>
<dbReference type="Pfam" id="PF00884">
    <property type="entry name" value="Sulfatase"/>
    <property type="match status" value="1"/>
</dbReference>
<dbReference type="InterPro" id="IPR024607">
    <property type="entry name" value="Sulfatase_CS"/>
</dbReference>
<evidence type="ECO:0000256" key="3">
    <source>
        <dbReference type="ARBA" id="ARBA00022801"/>
    </source>
</evidence>
<dbReference type="SUPFAM" id="SSF53649">
    <property type="entry name" value="Alkaline phosphatase-like"/>
    <property type="match status" value="1"/>
</dbReference>
<dbReference type="PANTHER" id="PTHR42693:SF53">
    <property type="entry name" value="ENDO-4-O-SULFATASE"/>
    <property type="match status" value="1"/>
</dbReference>
<dbReference type="GO" id="GO:0046872">
    <property type="term" value="F:metal ion binding"/>
    <property type="evidence" value="ECO:0007669"/>
    <property type="project" value="UniProtKB-KW"/>
</dbReference>
<dbReference type="EMBL" id="UINC01001400">
    <property type="protein sequence ID" value="SUZ79764.1"/>
    <property type="molecule type" value="Genomic_DNA"/>
</dbReference>
<dbReference type="Gene3D" id="3.40.720.10">
    <property type="entry name" value="Alkaline Phosphatase, subunit A"/>
    <property type="match status" value="2"/>
</dbReference>
<dbReference type="PANTHER" id="PTHR42693">
    <property type="entry name" value="ARYLSULFATASE FAMILY MEMBER"/>
    <property type="match status" value="1"/>
</dbReference>
<dbReference type="InterPro" id="IPR050738">
    <property type="entry name" value="Sulfatase"/>
</dbReference>
<keyword evidence="4" id="KW-0106">Calcium</keyword>
<sequence>MKKLFLVRVFLAAFFLYALGCSVENETDASNSDNKTFGPNILLVIADDMGLDASPGYSIGETKPSMPNLMSLMGSGIRFNNVWANPVCSPTRATILTGKYGLRTGVLWPGDALSSSEISIHRLLKEASPEYSHAIIGKWHLSDIVSQPTDMGVDYFAGILSGVKSYYNWNLIQNGQTTKSSSYITSKLTDLAIGWTAAQTQPWFLWLAYNAPHSPFHLPPSELHSQGALPNDSSSIDANPLPYYMAMLEALDSEMGRLLNSFSKEILDNTLIIFIGDNGSPNEVVQAYNSKRAKGSIYQGGINVPMVISGKNVTRAGDSEDALINGSDLFATILDVAGTGISEKNDSKSFKGLLSASNSSTRKYVYSEKYNTKTLGQDYTIRNKTHKYIFFNDGSEALYNLSKNPLENPNLLSPSQLPLGPSSSAAKDELILELNKIRN</sequence>
<keyword evidence="2" id="KW-0479">Metal-binding</keyword>
<evidence type="ECO:0000256" key="4">
    <source>
        <dbReference type="ARBA" id="ARBA00022837"/>
    </source>
</evidence>
<dbReference type="InterPro" id="IPR000917">
    <property type="entry name" value="Sulfatase_N"/>
</dbReference>
<dbReference type="InterPro" id="IPR017850">
    <property type="entry name" value="Alkaline_phosphatase_core_sf"/>
</dbReference>
<dbReference type="GO" id="GO:0004065">
    <property type="term" value="F:arylsulfatase activity"/>
    <property type="evidence" value="ECO:0007669"/>
    <property type="project" value="TreeGrafter"/>
</dbReference>
<protein>
    <recommendedName>
        <fullName evidence="5">Sulfatase N-terminal domain-containing protein</fullName>
    </recommendedName>
</protein>
<keyword evidence="3" id="KW-0378">Hydrolase</keyword>
<evidence type="ECO:0000313" key="6">
    <source>
        <dbReference type="EMBL" id="SUZ79764.1"/>
    </source>
</evidence>
<feature type="domain" description="Sulfatase N-terminal" evidence="5">
    <location>
        <begin position="39"/>
        <end position="338"/>
    </location>
</feature>
<gene>
    <name evidence="6" type="ORF">METZ01_LOCUS32618</name>
</gene>
<accession>A0A381QLF5</accession>
<reference evidence="6" key="1">
    <citation type="submission" date="2018-05" db="EMBL/GenBank/DDBJ databases">
        <authorList>
            <person name="Lanie J.A."/>
            <person name="Ng W.-L."/>
            <person name="Kazmierczak K.M."/>
            <person name="Andrzejewski T.M."/>
            <person name="Davidsen T.M."/>
            <person name="Wayne K.J."/>
            <person name="Tettelin H."/>
            <person name="Glass J.I."/>
            <person name="Rusch D."/>
            <person name="Podicherti R."/>
            <person name="Tsui H.-C.T."/>
            <person name="Winkler M.E."/>
        </authorList>
    </citation>
    <scope>NUCLEOTIDE SEQUENCE</scope>
</reference>
<evidence type="ECO:0000256" key="1">
    <source>
        <dbReference type="ARBA" id="ARBA00008779"/>
    </source>
</evidence>
<name>A0A381QLF5_9ZZZZ</name>
<organism evidence="6">
    <name type="scientific">marine metagenome</name>
    <dbReference type="NCBI Taxonomy" id="408172"/>
    <lineage>
        <taxon>unclassified sequences</taxon>
        <taxon>metagenomes</taxon>
        <taxon>ecological metagenomes</taxon>
    </lineage>
</organism>
<evidence type="ECO:0000259" key="5">
    <source>
        <dbReference type="Pfam" id="PF00884"/>
    </source>
</evidence>
<evidence type="ECO:0000256" key="2">
    <source>
        <dbReference type="ARBA" id="ARBA00022723"/>
    </source>
</evidence>
<dbReference type="AlphaFoldDB" id="A0A381QLF5"/>
<comment type="similarity">
    <text evidence="1">Belongs to the sulfatase family.</text>
</comment>
<dbReference type="PROSITE" id="PS00523">
    <property type="entry name" value="SULFATASE_1"/>
    <property type="match status" value="1"/>
</dbReference>